<evidence type="ECO:0000313" key="2">
    <source>
        <dbReference type="EMBL" id="PRW63466.1"/>
    </source>
</evidence>
<reference evidence="2 3" key="1">
    <citation type="submission" date="2018-03" db="EMBL/GenBank/DDBJ databases">
        <title>Actinopolyspora mortivallis from Sahara, screening for active biomolecules.</title>
        <authorList>
            <person name="Selama O."/>
            <person name="Wellington E.M.H."/>
            <person name="Hacene H."/>
        </authorList>
    </citation>
    <scope>NUCLEOTIDE SEQUENCE [LARGE SCALE GENOMIC DNA]</scope>
    <source>
        <strain evidence="2 3">M5A</strain>
    </source>
</reference>
<sequence length="66" mass="7351">MNQGIDRLSRPGDRHRSVAARSSATTREHVPRRCQDRRCPVRSTTRAGDGVVVRHGGRRCVVDNDG</sequence>
<accession>A0A2T0GWH6</accession>
<comment type="caution">
    <text evidence="2">The sequence shown here is derived from an EMBL/GenBank/DDBJ whole genome shotgun (WGS) entry which is preliminary data.</text>
</comment>
<proteinExistence type="predicted"/>
<name>A0A2T0GWH6_ACTMO</name>
<organism evidence="2 3">
    <name type="scientific">Actinopolyspora mortivallis</name>
    <dbReference type="NCBI Taxonomy" id="33906"/>
    <lineage>
        <taxon>Bacteria</taxon>
        <taxon>Bacillati</taxon>
        <taxon>Actinomycetota</taxon>
        <taxon>Actinomycetes</taxon>
        <taxon>Actinopolysporales</taxon>
        <taxon>Actinopolysporaceae</taxon>
        <taxon>Actinopolyspora</taxon>
    </lineage>
</organism>
<feature type="region of interest" description="Disordered" evidence="1">
    <location>
        <begin position="1"/>
        <end position="45"/>
    </location>
</feature>
<feature type="compositionally biased region" description="Basic and acidic residues" evidence="1">
    <location>
        <begin position="7"/>
        <end position="16"/>
    </location>
</feature>
<evidence type="ECO:0000256" key="1">
    <source>
        <dbReference type="SAM" id="MobiDB-lite"/>
    </source>
</evidence>
<evidence type="ECO:0000313" key="3">
    <source>
        <dbReference type="Proteomes" id="UP000239352"/>
    </source>
</evidence>
<gene>
    <name evidence="2" type="ORF">CEP50_10315</name>
</gene>
<protein>
    <submittedName>
        <fullName evidence="2">Uncharacterized protein</fullName>
    </submittedName>
</protein>
<feature type="compositionally biased region" description="Basic and acidic residues" evidence="1">
    <location>
        <begin position="26"/>
        <end position="39"/>
    </location>
</feature>
<keyword evidence="3" id="KW-1185">Reference proteome</keyword>
<dbReference type="Proteomes" id="UP000239352">
    <property type="component" value="Unassembled WGS sequence"/>
</dbReference>
<dbReference type="AlphaFoldDB" id="A0A2T0GWH6"/>
<dbReference type="EMBL" id="PVSR01000014">
    <property type="protein sequence ID" value="PRW63466.1"/>
    <property type="molecule type" value="Genomic_DNA"/>
</dbReference>
<dbReference type="InParanoid" id="A0A2T0GWH6"/>